<evidence type="ECO:0000313" key="5">
    <source>
        <dbReference type="Proteomes" id="UP000265520"/>
    </source>
</evidence>
<proteinExistence type="inferred from homology"/>
<feature type="non-terminal residue" evidence="4">
    <location>
        <position position="49"/>
    </location>
</feature>
<name>A0A392UGP7_9FABA</name>
<dbReference type="SUPFAM" id="SSF55347">
    <property type="entry name" value="Glyceraldehyde-3-phosphate dehydrogenase-like, C-terminal domain"/>
    <property type="match status" value="1"/>
</dbReference>
<evidence type="ECO:0000256" key="2">
    <source>
        <dbReference type="ARBA" id="ARBA00023002"/>
    </source>
</evidence>
<dbReference type="Pfam" id="PF02800">
    <property type="entry name" value="Gp_dh_C"/>
    <property type="match status" value="1"/>
</dbReference>
<dbReference type="InterPro" id="IPR020831">
    <property type="entry name" value="GlycerAld/Erythrose_P_DH"/>
</dbReference>
<reference evidence="4 5" key="1">
    <citation type="journal article" date="2018" name="Front. Plant Sci.">
        <title>Red Clover (Trifolium pratense) and Zigzag Clover (T. medium) - A Picture of Genomic Similarities and Differences.</title>
        <authorList>
            <person name="Dluhosova J."/>
            <person name="Istvanek J."/>
            <person name="Nedelnik J."/>
            <person name="Repkova J."/>
        </authorList>
    </citation>
    <scope>NUCLEOTIDE SEQUENCE [LARGE SCALE GENOMIC DNA]</scope>
    <source>
        <strain evidence="5">cv. 10/8</strain>
        <tissue evidence="4">Leaf</tissue>
    </source>
</reference>
<dbReference type="EMBL" id="LXQA010800185">
    <property type="protein sequence ID" value="MCI71630.1"/>
    <property type="molecule type" value="Genomic_DNA"/>
</dbReference>
<dbReference type="Gene3D" id="3.30.360.10">
    <property type="entry name" value="Dihydrodipicolinate Reductase, domain 2"/>
    <property type="match status" value="1"/>
</dbReference>
<evidence type="ECO:0000256" key="1">
    <source>
        <dbReference type="ARBA" id="ARBA00007406"/>
    </source>
</evidence>
<evidence type="ECO:0000313" key="4">
    <source>
        <dbReference type="EMBL" id="MCI71630.1"/>
    </source>
</evidence>
<dbReference type="AlphaFoldDB" id="A0A392UGP7"/>
<comment type="caution">
    <text evidence="4">The sequence shown here is derived from an EMBL/GenBank/DDBJ whole genome shotgun (WGS) entry which is preliminary data.</text>
</comment>
<dbReference type="Proteomes" id="UP000265520">
    <property type="component" value="Unassembled WGS sequence"/>
</dbReference>
<sequence length="49" mass="5189">MTTTHSYTGDQRLLDASHRDLRRARAAALNIVPTSTGAAKAVALVLPSL</sequence>
<dbReference type="GO" id="GO:0016620">
    <property type="term" value="F:oxidoreductase activity, acting on the aldehyde or oxo group of donors, NAD or NADP as acceptor"/>
    <property type="evidence" value="ECO:0007669"/>
    <property type="project" value="InterPro"/>
</dbReference>
<keyword evidence="5" id="KW-1185">Reference proteome</keyword>
<dbReference type="PANTHER" id="PTHR43148">
    <property type="entry name" value="GLYCERALDEHYDE-3-PHOSPHATE DEHYDROGENASE 2"/>
    <property type="match status" value="1"/>
</dbReference>
<keyword evidence="2" id="KW-0560">Oxidoreductase</keyword>
<evidence type="ECO:0000259" key="3">
    <source>
        <dbReference type="Pfam" id="PF02800"/>
    </source>
</evidence>
<organism evidence="4 5">
    <name type="scientific">Trifolium medium</name>
    <dbReference type="NCBI Taxonomy" id="97028"/>
    <lineage>
        <taxon>Eukaryota</taxon>
        <taxon>Viridiplantae</taxon>
        <taxon>Streptophyta</taxon>
        <taxon>Embryophyta</taxon>
        <taxon>Tracheophyta</taxon>
        <taxon>Spermatophyta</taxon>
        <taxon>Magnoliopsida</taxon>
        <taxon>eudicotyledons</taxon>
        <taxon>Gunneridae</taxon>
        <taxon>Pentapetalae</taxon>
        <taxon>rosids</taxon>
        <taxon>fabids</taxon>
        <taxon>Fabales</taxon>
        <taxon>Fabaceae</taxon>
        <taxon>Papilionoideae</taxon>
        <taxon>50 kb inversion clade</taxon>
        <taxon>NPAAA clade</taxon>
        <taxon>Hologalegina</taxon>
        <taxon>IRL clade</taxon>
        <taxon>Trifolieae</taxon>
        <taxon>Trifolium</taxon>
    </lineage>
</organism>
<accession>A0A392UGP7</accession>
<dbReference type="InterPro" id="IPR020829">
    <property type="entry name" value="GlycerAld_3-P_DH_cat"/>
</dbReference>
<feature type="domain" description="Glyceraldehyde 3-phosphate dehydrogenase catalytic" evidence="3">
    <location>
        <begin position="1"/>
        <end position="49"/>
    </location>
</feature>
<comment type="similarity">
    <text evidence="1">Belongs to the glyceraldehyde-3-phosphate dehydrogenase family.</text>
</comment>
<protein>
    <submittedName>
        <fullName evidence="4">Glyceraldehyde-3-phosphate dehydrogenase A chloroplastic-like</fullName>
    </submittedName>
</protein>